<dbReference type="Gene3D" id="1.10.10.60">
    <property type="entry name" value="Homeodomain-like"/>
    <property type="match status" value="1"/>
</dbReference>
<dbReference type="InterPro" id="IPR001584">
    <property type="entry name" value="Integrase_cat-core"/>
</dbReference>
<evidence type="ECO:0000259" key="2">
    <source>
        <dbReference type="PROSITE" id="PS50994"/>
    </source>
</evidence>
<dbReference type="InterPro" id="IPR012337">
    <property type="entry name" value="RNaseH-like_sf"/>
</dbReference>
<dbReference type="InterPro" id="IPR054353">
    <property type="entry name" value="IstA-like_C"/>
</dbReference>
<dbReference type="Proteomes" id="UP000712673">
    <property type="component" value="Unassembled WGS sequence"/>
</dbReference>
<dbReference type="SUPFAM" id="SSF53098">
    <property type="entry name" value="Ribonuclease H-like"/>
    <property type="match status" value="1"/>
</dbReference>
<comment type="caution">
    <text evidence="3">The sequence shown here is derived from an EMBL/GenBank/DDBJ whole genome shotgun (WGS) entry which is preliminary data.</text>
</comment>
<sequence length="515" mass="57350">MLRQMERSTMQLLHKRGQSLRQIGETLGRSPTTVARALREPVDRPPATRQRRSRLDGYRPQVEAWIQHGLSAVRMLELAREDEARPYTGSRSHFGEFVRRLRRAIAHDQAVADVPVRFEGLPAEYLQVDWGEVRQFPFTQQAPMTRYFLACRLKYSRWTWVRFTTDMRQETLFRGLVDCFVTLNWVPWVLTFDNMKTVTTGRDAHFQPIWHPALLQLAAECGFHPEACTPGAGNQKGSVESLVKWVKGNFLAGRTFADDADLATQCAGWLGYANARPSQATDVAPVVRLADEVVTGGPLPATARDGDYGFLQPARVSPEALVSVLGNQYSVPITHVGAPVTVRVHRTQVVIWRDIAQLASHARAPDSAHQRVVVPEHYALLFAKKPRAQVLLYREALLRLGPVAQDYLSTVSHRRRARLREEVIGIYALFQQTGAASLLAAMAQAAGRDAYGVDYLRALLTPALPSVCAETLGTVARSDAPAQETVDRALDVYEQYVRVDGVAAGTGQTLVGARR</sequence>
<dbReference type="EMBL" id="VGLS01000887">
    <property type="protein sequence ID" value="MBM3226378.1"/>
    <property type="molecule type" value="Genomic_DNA"/>
</dbReference>
<dbReference type="PANTHER" id="PTHR35004:SF7">
    <property type="entry name" value="INTEGRASE PROTEIN"/>
    <property type="match status" value="1"/>
</dbReference>
<dbReference type="PROSITE" id="PS50994">
    <property type="entry name" value="INTEGRASE"/>
    <property type="match status" value="1"/>
</dbReference>
<accession>A0A938B663</accession>
<gene>
    <name evidence="3" type="ORF">FJZ47_21655</name>
</gene>
<dbReference type="PANTHER" id="PTHR35004">
    <property type="entry name" value="TRANSPOSASE RV3428C-RELATED"/>
    <property type="match status" value="1"/>
</dbReference>
<feature type="domain" description="Integrase catalytic" evidence="2">
    <location>
        <begin position="118"/>
        <end position="293"/>
    </location>
</feature>
<dbReference type="Pfam" id="PF13936">
    <property type="entry name" value="HTH_38"/>
    <property type="match status" value="1"/>
</dbReference>
<dbReference type="AlphaFoldDB" id="A0A938B663"/>
<proteinExistence type="inferred from homology"/>
<dbReference type="GO" id="GO:0015074">
    <property type="term" value="P:DNA integration"/>
    <property type="evidence" value="ECO:0007669"/>
    <property type="project" value="InterPro"/>
</dbReference>
<evidence type="ECO:0000313" key="4">
    <source>
        <dbReference type="Proteomes" id="UP000712673"/>
    </source>
</evidence>
<dbReference type="Gene3D" id="3.30.420.10">
    <property type="entry name" value="Ribonuclease H-like superfamily/Ribonuclease H"/>
    <property type="match status" value="1"/>
</dbReference>
<dbReference type="Pfam" id="PF22483">
    <property type="entry name" value="Mu-transpos_C_2"/>
    <property type="match status" value="1"/>
</dbReference>
<evidence type="ECO:0000256" key="1">
    <source>
        <dbReference type="ARBA" id="ARBA00009277"/>
    </source>
</evidence>
<organism evidence="3 4">
    <name type="scientific">Tectimicrobiota bacterium</name>
    <dbReference type="NCBI Taxonomy" id="2528274"/>
    <lineage>
        <taxon>Bacteria</taxon>
        <taxon>Pseudomonadati</taxon>
        <taxon>Nitrospinota/Tectimicrobiota group</taxon>
        <taxon>Candidatus Tectimicrobiota</taxon>
    </lineage>
</organism>
<name>A0A938B663_UNCTE</name>
<dbReference type="InterPro" id="IPR036397">
    <property type="entry name" value="RNaseH_sf"/>
</dbReference>
<dbReference type="NCBIfam" id="NF033546">
    <property type="entry name" value="transpos_IS21"/>
    <property type="match status" value="1"/>
</dbReference>
<evidence type="ECO:0000313" key="3">
    <source>
        <dbReference type="EMBL" id="MBM3226378.1"/>
    </source>
</evidence>
<reference evidence="3" key="1">
    <citation type="submission" date="2019-03" db="EMBL/GenBank/DDBJ databases">
        <title>Lake Tanganyika Metagenome-Assembled Genomes (MAGs).</title>
        <authorList>
            <person name="Tran P."/>
        </authorList>
    </citation>
    <scope>NUCLEOTIDE SEQUENCE</scope>
    <source>
        <strain evidence="3">K_DeepCast_65m_m2_066</strain>
    </source>
</reference>
<dbReference type="InterPro" id="IPR025246">
    <property type="entry name" value="IS30-like_HTH"/>
</dbReference>
<dbReference type="GO" id="GO:0003676">
    <property type="term" value="F:nucleic acid binding"/>
    <property type="evidence" value="ECO:0007669"/>
    <property type="project" value="InterPro"/>
</dbReference>
<comment type="similarity">
    <text evidence="1">Belongs to the transposase IS21/IS408/IS1162 family.</text>
</comment>
<protein>
    <submittedName>
        <fullName evidence="3">IS21 family transposase</fullName>
    </submittedName>
</protein>